<evidence type="ECO:0000256" key="10">
    <source>
        <dbReference type="SAM" id="Phobius"/>
    </source>
</evidence>
<feature type="transmembrane region" description="Helical" evidence="10">
    <location>
        <begin position="149"/>
        <end position="172"/>
    </location>
</feature>
<keyword evidence="7 10" id="KW-1133">Transmembrane helix</keyword>
<feature type="transmembrane region" description="Helical" evidence="10">
    <location>
        <begin position="6"/>
        <end position="24"/>
    </location>
</feature>
<dbReference type="GO" id="GO:0005886">
    <property type="term" value="C:plasma membrane"/>
    <property type="evidence" value="ECO:0007669"/>
    <property type="project" value="TreeGrafter"/>
</dbReference>
<dbReference type="GO" id="GO:0006813">
    <property type="term" value="P:potassium ion transport"/>
    <property type="evidence" value="ECO:0007669"/>
    <property type="project" value="UniProtKB-KW"/>
</dbReference>
<evidence type="ECO:0000256" key="3">
    <source>
        <dbReference type="ARBA" id="ARBA00022449"/>
    </source>
</evidence>
<keyword evidence="5 10" id="KW-0812">Transmembrane</keyword>
<feature type="transmembrane region" description="Helical" evidence="10">
    <location>
        <begin position="184"/>
        <end position="206"/>
    </location>
</feature>
<reference evidence="12 13" key="1">
    <citation type="submission" date="2021-05" db="EMBL/GenBank/DDBJ databases">
        <title>Genetic and Functional Diversity in Clade A Lucinid endosymbionts from the Bahamas.</title>
        <authorList>
            <person name="Giani N.M."/>
            <person name="Engel A.S."/>
            <person name="Campbell B.J."/>
        </authorList>
    </citation>
    <scope>NUCLEOTIDE SEQUENCE [LARGE SCALE GENOMIC DNA]</scope>
    <source>
        <strain evidence="12">LUC16012Gg_MoonRockCtena</strain>
    </source>
</reference>
<feature type="transmembrane region" description="Helical" evidence="10">
    <location>
        <begin position="58"/>
        <end position="77"/>
    </location>
</feature>
<dbReference type="InterPro" id="IPR038770">
    <property type="entry name" value="Na+/solute_symporter_sf"/>
</dbReference>
<evidence type="ECO:0000256" key="8">
    <source>
        <dbReference type="ARBA" id="ARBA00023065"/>
    </source>
</evidence>
<dbReference type="GO" id="GO:1902600">
    <property type="term" value="P:proton transmembrane transport"/>
    <property type="evidence" value="ECO:0007669"/>
    <property type="project" value="InterPro"/>
</dbReference>
<keyword evidence="3" id="KW-0050">Antiport</keyword>
<dbReference type="GO" id="GO:0012505">
    <property type="term" value="C:endomembrane system"/>
    <property type="evidence" value="ECO:0007669"/>
    <property type="project" value="UniProtKB-SubCell"/>
</dbReference>
<dbReference type="PANTHER" id="PTHR46157">
    <property type="entry name" value="K(+) EFFLUX ANTIPORTER 3, CHLOROPLASTIC"/>
    <property type="match status" value="1"/>
</dbReference>
<evidence type="ECO:0000313" key="12">
    <source>
        <dbReference type="EMBL" id="MBT2988663.1"/>
    </source>
</evidence>
<feature type="transmembrane region" description="Helical" evidence="10">
    <location>
        <begin position="242"/>
        <end position="262"/>
    </location>
</feature>
<evidence type="ECO:0000256" key="6">
    <source>
        <dbReference type="ARBA" id="ARBA00022958"/>
    </source>
</evidence>
<proteinExistence type="predicted"/>
<dbReference type="GO" id="GO:0015297">
    <property type="term" value="F:antiporter activity"/>
    <property type="evidence" value="ECO:0007669"/>
    <property type="project" value="UniProtKB-KW"/>
</dbReference>
<dbReference type="Pfam" id="PF02254">
    <property type="entry name" value="TrkA_N"/>
    <property type="match status" value="1"/>
</dbReference>
<evidence type="ECO:0000256" key="1">
    <source>
        <dbReference type="ARBA" id="ARBA00004127"/>
    </source>
</evidence>
<feature type="transmembrane region" description="Helical" evidence="10">
    <location>
        <begin position="29"/>
        <end position="46"/>
    </location>
</feature>
<feature type="domain" description="RCK N-terminal" evidence="11">
    <location>
        <begin position="408"/>
        <end position="524"/>
    </location>
</feature>
<dbReference type="AlphaFoldDB" id="A0A944M7M9"/>
<name>A0A944M7M9_9GAMM</name>
<feature type="transmembrane region" description="Helical" evidence="10">
    <location>
        <begin position="274"/>
        <end position="293"/>
    </location>
</feature>
<keyword evidence="2" id="KW-0813">Transport</keyword>
<evidence type="ECO:0000256" key="2">
    <source>
        <dbReference type="ARBA" id="ARBA00022448"/>
    </source>
</evidence>
<evidence type="ECO:0000256" key="4">
    <source>
        <dbReference type="ARBA" id="ARBA00022538"/>
    </source>
</evidence>
<dbReference type="PANTHER" id="PTHR46157:SF4">
    <property type="entry name" value="K(+) EFFLUX ANTIPORTER 3, CHLOROPLASTIC"/>
    <property type="match status" value="1"/>
</dbReference>
<accession>A0A944M7M9</accession>
<dbReference type="InterPro" id="IPR006153">
    <property type="entry name" value="Cation/H_exchanger_TM"/>
</dbReference>
<keyword evidence="4" id="KW-0633">Potassium transport</keyword>
<sequence length="574" mass="62124">MHLDTFLFSALLLLLATSIAVTLFKHLGLGSVLGLLVAGIIVGPHSPGPYVTEHVGDVRHFTELGVVLLLFIIGLEMRPKRLWALRREAFGLGLLQILVTGLVLAIYFYQWQSSWPLSLLIGVTFALSSTAFVIQILQERGEIASKHGMTAFSILLMQDLAIVPLLALVPIFSETGGVSAEIPAWQQLMIEIGMIAMVVVGGRYLLPMVLNHLAKQGNREGFLLVVMLAVFLAAWVMDKVGLSMALGAFVMGMLLSGSSYRLQIQAFVEPYKGLLMSLFFVAVGMSIDFAAISQQLLTFVQHVVVIVLVKLLVLFLLALGFGVSKLIAMRISFFLAQGGEFGFVLFAAAKALDVIDDGTFVIAVGVISVTMLITPLLIRISDHLARQFDTAASKTEDLRYSAYQGEENKRVVIGGYGRVGHTVAVLLHTSGVPVVVFDTSPERVAQGKQDGLPVYYGDISDPDLLDTANLGSAALLVLTVDSSPTALRTLAHARNTYPHVPVVSRARDLETVGHLLSAGASHAFPEALESSLRLGAIALQMVDVPQDNVDLLLQGVRQDNYTLVKSEEDEVRKK</sequence>
<dbReference type="InterPro" id="IPR003148">
    <property type="entry name" value="RCK_N"/>
</dbReference>
<comment type="subcellular location">
    <subcellularLocation>
        <location evidence="1">Endomembrane system</location>
        <topology evidence="1">Multi-pass membrane protein</topology>
    </subcellularLocation>
</comment>
<dbReference type="FunFam" id="3.40.50.720:FF:000036">
    <property type="entry name" value="Glutathione-regulated potassium-efflux system protein KefB"/>
    <property type="match status" value="1"/>
</dbReference>
<evidence type="ECO:0000256" key="7">
    <source>
        <dbReference type="ARBA" id="ARBA00022989"/>
    </source>
</evidence>
<feature type="transmembrane region" description="Helical" evidence="10">
    <location>
        <begin position="115"/>
        <end position="137"/>
    </location>
</feature>
<organism evidence="12 13">
    <name type="scientific">Candidatus Thiodiazotropha taylori</name>
    <dbReference type="NCBI Taxonomy" id="2792791"/>
    <lineage>
        <taxon>Bacteria</taxon>
        <taxon>Pseudomonadati</taxon>
        <taxon>Pseudomonadota</taxon>
        <taxon>Gammaproteobacteria</taxon>
        <taxon>Chromatiales</taxon>
        <taxon>Sedimenticolaceae</taxon>
        <taxon>Candidatus Thiodiazotropha</taxon>
    </lineage>
</organism>
<dbReference type="Gene3D" id="3.40.50.720">
    <property type="entry name" value="NAD(P)-binding Rossmann-like Domain"/>
    <property type="match status" value="1"/>
</dbReference>
<dbReference type="EMBL" id="JAHHGM010000005">
    <property type="protein sequence ID" value="MBT2988663.1"/>
    <property type="molecule type" value="Genomic_DNA"/>
</dbReference>
<feature type="transmembrane region" description="Helical" evidence="10">
    <location>
        <begin position="333"/>
        <end position="352"/>
    </location>
</feature>
<keyword evidence="8" id="KW-0406">Ion transport</keyword>
<dbReference type="InterPro" id="IPR036291">
    <property type="entry name" value="NAD(P)-bd_dom_sf"/>
</dbReference>
<comment type="caution">
    <text evidence="12">The sequence shown here is derived from an EMBL/GenBank/DDBJ whole genome shotgun (WGS) entry which is preliminary data.</text>
</comment>
<dbReference type="PROSITE" id="PS51201">
    <property type="entry name" value="RCK_N"/>
    <property type="match status" value="1"/>
</dbReference>
<feature type="transmembrane region" description="Helical" evidence="10">
    <location>
        <begin position="218"/>
        <end position="236"/>
    </location>
</feature>
<dbReference type="Pfam" id="PF00999">
    <property type="entry name" value="Na_H_Exchanger"/>
    <property type="match status" value="1"/>
</dbReference>
<gene>
    <name evidence="12" type="ORF">KME65_06830</name>
</gene>
<protein>
    <submittedName>
        <fullName evidence="12">Cation:proton antiporter</fullName>
    </submittedName>
</protein>
<dbReference type="Proteomes" id="UP000770889">
    <property type="component" value="Unassembled WGS sequence"/>
</dbReference>
<evidence type="ECO:0000259" key="11">
    <source>
        <dbReference type="PROSITE" id="PS51201"/>
    </source>
</evidence>
<feature type="transmembrane region" description="Helical" evidence="10">
    <location>
        <begin position="358"/>
        <end position="378"/>
    </location>
</feature>
<dbReference type="SUPFAM" id="SSF51735">
    <property type="entry name" value="NAD(P)-binding Rossmann-fold domains"/>
    <property type="match status" value="1"/>
</dbReference>
<evidence type="ECO:0000313" key="13">
    <source>
        <dbReference type="Proteomes" id="UP000770889"/>
    </source>
</evidence>
<evidence type="ECO:0000256" key="9">
    <source>
        <dbReference type="ARBA" id="ARBA00023136"/>
    </source>
</evidence>
<feature type="transmembrane region" description="Helical" evidence="10">
    <location>
        <begin position="299"/>
        <end position="321"/>
    </location>
</feature>
<feature type="transmembrane region" description="Helical" evidence="10">
    <location>
        <begin position="89"/>
        <end position="109"/>
    </location>
</feature>
<dbReference type="Gene3D" id="1.20.1530.20">
    <property type="match status" value="1"/>
</dbReference>
<evidence type="ECO:0000256" key="5">
    <source>
        <dbReference type="ARBA" id="ARBA00022692"/>
    </source>
</evidence>
<keyword evidence="9 10" id="KW-0472">Membrane</keyword>
<keyword evidence="6" id="KW-0630">Potassium</keyword>